<gene>
    <name evidence="14" type="ORF">g.14240</name>
</gene>
<dbReference type="GO" id="GO:0016020">
    <property type="term" value="C:membrane"/>
    <property type="evidence" value="ECO:0007669"/>
    <property type="project" value="UniProtKB-SubCell"/>
</dbReference>
<evidence type="ECO:0000256" key="12">
    <source>
        <dbReference type="ARBA" id="ARBA00049181"/>
    </source>
</evidence>
<keyword evidence="7 13" id="KW-1133">Transmembrane helix</keyword>
<dbReference type="PANTHER" id="PTHR46012:SF2">
    <property type="entry name" value="IP22168P"/>
    <property type="match status" value="1"/>
</dbReference>
<comment type="catalytic activity">
    <reaction evidence="12">
        <text>3-O-(beta-D-glucosyl)-L-seryl-[EGF-like domain protein] + UDP-alpha-D-xylose = 3-O-[alpha-D-xylosyl-(1-&gt;3)-beta-D-glucosyl]-L-seryl-[EGF-like domain protein] + UDP + H(+)</text>
        <dbReference type="Rhea" id="RHEA:56064"/>
        <dbReference type="Rhea" id="RHEA-COMP:14610"/>
        <dbReference type="Rhea" id="RHEA-COMP:14611"/>
        <dbReference type="ChEBI" id="CHEBI:15378"/>
        <dbReference type="ChEBI" id="CHEBI:57632"/>
        <dbReference type="ChEBI" id="CHEBI:58223"/>
        <dbReference type="ChEBI" id="CHEBI:140575"/>
        <dbReference type="ChEBI" id="CHEBI:140576"/>
        <dbReference type="EC" id="2.4.2.42"/>
    </reaction>
</comment>
<evidence type="ECO:0000256" key="2">
    <source>
        <dbReference type="ARBA" id="ARBA00006351"/>
    </source>
</evidence>
<dbReference type="GO" id="GO:0016266">
    <property type="term" value="P:protein O-linked glycosylation via N-acetyl-galactosamine"/>
    <property type="evidence" value="ECO:0007669"/>
    <property type="project" value="TreeGrafter"/>
</dbReference>
<reference evidence="14" key="1">
    <citation type="submission" date="2015-11" db="EMBL/GenBank/DDBJ databases">
        <title>De novo transcriptome assembly of four potential Pierce s Disease insect vectors from Arizona vineyards.</title>
        <authorList>
            <person name="Tassone E.E."/>
        </authorList>
    </citation>
    <scope>NUCLEOTIDE SEQUENCE</scope>
</reference>
<organism evidence="14">
    <name type="scientific">Graphocephala atropunctata</name>
    <dbReference type="NCBI Taxonomy" id="36148"/>
    <lineage>
        <taxon>Eukaryota</taxon>
        <taxon>Metazoa</taxon>
        <taxon>Ecdysozoa</taxon>
        <taxon>Arthropoda</taxon>
        <taxon>Hexapoda</taxon>
        <taxon>Insecta</taxon>
        <taxon>Pterygota</taxon>
        <taxon>Neoptera</taxon>
        <taxon>Paraneoptera</taxon>
        <taxon>Hemiptera</taxon>
        <taxon>Auchenorrhyncha</taxon>
        <taxon>Membracoidea</taxon>
        <taxon>Cicadellidae</taxon>
        <taxon>Cicadellinae</taxon>
        <taxon>Cicadellini</taxon>
        <taxon>Graphocephala</taxon>
    </lineage>
</organism>
<evidence type="ECO:0000256" key="11">
    <source>
        <dbReference type="ARBA" id="ARBA00038854"/>
    </source>
</evidence>
<evidence type="ECO:0000256" key="13">
    <source>
        <dbReference type="SAM" id="Phobius"/>
    </source>
</evidence>
<evidence type="ECO:0000256" key="10">
    <source>
        <dbReference type="ARBA" id="ARBA00037301"/>
    </source>
</evidence>
<comment type="subcellular location">
    <subcellularLocation>
        <location evidence="1">Membrane</location>
        <topology evidence="1">Single-pass type II membrane protein</topology>
    </subcellularLocation>
</comment>
<accession>A0A1B6L8H4</accession>
<dbReference type="PANTHER" id="PTHR46012">
    <property type="entry name" value="IP22168P"/>
    <property type="match status" value="1"/>
</dbReference>
<evidence type="ECO:0000313" key="14">
    <source>
        <dbReference type="EMBL" id="JAT20012.1"/>
    </source>
</evidence>
<dbReference type="SUPFAM" id="SSF53448">
    <property type="entry name" value="Nucleotide-diphospho-sugar transferases"/>
    <property type="match status" value="1"/>
</dbReference>
<dbReference type="Gene3D" id="3.90.550.10">
    <property type="entry name" value="Spore Coat Polysaccharide Biosynthesis Protein SpsA, Chain A"/>
    <property type="match status" value="1"/>
</dbReference>
<dbReference type="EC" id="2.4.2.42" evidence="11"/>
<sequence>MRLLSKLTLFVWLFLGFLIIYFLESVWFNHDSKAPKLLRNIISVNLNRERAIKKYTIDLSSTQYRQIVNTERLKDSSSPYSDFKEKFRDATNVSLAVVACGDRLHETLVMIKSAILFSNNVKLKVVVIADTPLIKGFEEKLSEWKVTVNNSFDYQIKPVAFPENGKEEWRKLFKPCAAQRLFLPSLLKDLDSVLYVDTDTLFLGPLEEVWMHFSRMNSSQMAALAPEHEDPNTGWYNRFARHPYYGELGVNSGVMLMNLTRMRDFGWEKYLAPIYKEFKLKITWGDQDIINIIFHYHPERLYVYSCRYNYRSDHCMYMSVCGDANKHGVAVIHGSRSTFHGDKQPAFKTIYSCMEEYQLGSDPYSNLLLTMENGLDQTSHTNCGKVRKVLTKNLHKYISVKEPFR</sequence>
<keyword evidence="4" id="KW-0808">Transferase</keyword>
<keyword evidence="3" id="KW-0328">Glycosyltransferase</keyword>
<keyword evidence="5 13" id="KW-0812">Transmembrane</keyword>
<dbReference type="GO" id="GO:0140563">
    <property type="term" value="F:UDP-D-xylose:beta-D-glucoside alpha-1,3-D-xylosyltransferase activity"/>
    <property type="evidence" value="ECO:0007669"/>
    <property type="project" value="UniProtKB-EC"/>
</dbReference>
<proteinExistence type="inferred from homology"/>
<dbReference type="InterPro" id="IPR002495">
    <property type="entry name" value="Glyco_trans_8"/>
</dbReference>
<protein>
    <recommendedName>
        <fullName evidence="11">UDP-D-xylose:beta-D-glucoside alpha-1,3-D-xylosyltransferase</fullName>
        <ecNumber evidence="11">2.4.2.42</ecNumber>
    </recommendedName>
</protein>
<comment type="similarity">
    <text evidence="2">Belongs to the glycosyltransferase 8 family.</text>
</comment>
<dbReference type="AlphaFoldDB" id="A0A1B6L8H4"/>
<evidence type="ECO:0000256" key="8">
    <source>
        <dbReference type="ARBA" id="ARBA00023136"/>
    </source>
</evidence>
<keyword evidence="8 13" id="KW-0472">Membrane</keyword>
<name>A0A1B6L8H4_9HEMI</name>
<evidence type="ECO:0000256" key="4">
    <source>
        <dbReference type="ARBA" id="ARBA00022679"/>
    </source>
</evidence>
<evidence type="ECO:0000256" key="7">
    <source>
        <dbReference type="ARBA" id="ARBA00022989"/>
    </source>
</evidence>
<comment type="function">
    <text evidence="10">Glycosyltransferase which elongates the O-linked glucose attached to EGF-like repeats in the extracellular domain of Notch proteins by catalyzing the addition of xylose.</text>
</comment>
<evidence type="ECO:0000256" key="5">
    <source>
        <dbReference type="ARBA" id="ARBA00022692"/>
    </source>
</evidence>
<evidence type="ECO:0000256" key="1">
    <source>
        <dbReference type="ARBA" id="ARBA00004606"/>
    </source>
</evidence>
<evidence type="ECO:0000256" key="6">
    <source>
        <dbReference type="ARBA" id="ARBA00022968"/>
    </source>
</evidence>
<dbReference type="InterPro" id="IPR029044">
    <property type="entry name" value="Nucleotide-diphossugar_trans"/>
</dbReference>
<dbReference type="InterPro" id="IPR051993">
    <property type="entry name" value="Glycosyltransferase_8"/>
</dbReference>
<evidence type="ECO:0000256" key="3">
    <source>
        <dbReference type="ARBA" id="ARBA00022676"/>
    </source>
</evidence>
<dbReference type="Pfam" id="PF01501">
    <property type="entry name" value="Glyco_transf_8"/>
    <property type="match status" value="1"/>
</dbReference>
<feature type="transmembrane region" description="Helical" evidence="13">
    <location>
        <begin position="7"/>
        <end position="28"/>
    </location>
</feature>
<dbReference type="EMBL" id="GEBQ01019965">
    <property type="protein sequence ID" value="JAT20012.1"/>
    <property type="molecule type" value="Transcribed_RNA"/>
</dbReference>
<keyword evidence="6" id="KW-0735">Signal-anchor</keyword>
<keyword evidence="9" id="KW-0325">Glycoprotein</keyword>
<evidence type="ECO:0000256" key="9">
    <source>
        <dbReference type="ARBA" id="ARBA00023180"/>
    </source>
</evidence>